<proteinExistence type="predicted"/>
<dbReference type="SUPFAM" id="SSF50998">
    <property type="entry name" value="Quinoprotein alcohol dehydrogenase-like"/>
    <property type="match status" value="1"/>
</dbReference>
<organism evidence="4">
    <name type="scientific">marine sediment metagenome</name>
    <dbReference type="NCBI Taxonomy" id="412755"/>
    <lineage>
        <taxon>unclassified sequences</taxon>
        <taxon>metagenomes</taxon>
        <taxon>ecological metagenomes</taxon>
    </lineage>
</organism>
<dbReference type="Gene3D" id="2.130.10.10">
    <property type="entry name" value="YVTN repeat-like/Quinoprotein amine dehydrogenase"/>
    <property type="match status" value="1"/>
</dbReference>
<comment type="caution">
    <text evidence="4">The sequence shown here is derived from an EMBL/GenBank/DDBJ whole genome shotgun (WGS) entry which is preliminary data.</text>
</comment>
<reference evidence="4" key="1">
    <citation type="journal article" date="2014" name="Front. Microbiol.">
        <title>High frequency of phylogenetically diverse reductive dehalogenase-homologous genes in deep subseafloor sedimentary metagenomes.</title>
        <authorList>
            <person name="Kawai M."/>
            <person name="Futagami T."/>
            <person name="Toyoda A."/>
            <person name="Takaki Y."/>
            <person name="Nishi S."/>
            <person name="Hori S."/>
            <person name="Arai W."/>
            <person name="Tsubouchi T."/>
            <person name="Morono Y."/>
            <person name="Uchiyama I."/>
            <person name="Ito T."/>
            <person name="Fujiyama A."/>
            <person name="Inagaki F."/>
            <person name="Takami H."/>
        </authorList>
    </citation>
    <scope>NUCLEOTIDE SEQUENCE</scope>
    <source>
        <strain evidence="4">Expedition CK06-06</strain>
    </source>
</reference>
<dbReference type="InterPro" id="IPR015943">
    <property type="entry name" value="WD40/YVTN_repeat-like_dom_sf"/>
</dbReference>
<dbReference type="Pfam" id="PF00400">
    <property type="entry name" value="WD40"/>
    <property type="match status" value="1"/>
</dbReference>
<dbReference type="EMBL" id="BARS01049282">
    <property type="protein sequence ID" value="GAG31258.1"/>
    <property type="molecule type" value="Genomic_DNA"/>
</dbReference>
<feature type="non-terminal residue" evidence="4">
    <location>
        <position position="88"/>
    </location>
</feature>
<evidence type="ECO:0000313" key="4">
    <source>
        <dbReference type="EMBL" id="GAG31258.1"/>
    </source>
</evidence>
<keyword evidence="1" id="KW-0853">WD repeat</keyword>
<dbReference type="InterPro" id="IPR011047">
    <property type="entry name" value="Quinoprotein_ADH-like_sf"/>
</dbReference>
<dbReference type="PROSITE" id="PS50082">
    <property type="entry name" value="WD_REPEATS_2"/>
    <property type="match status" value="1"/>
</dbReference>
<evidence type="ECO:0000256" key="3">
    <source>
        <dbReference type="SAM" id="MobiDB-lite"/>
    </source>
</evidence>
<dbReference type="PANTHER" id="PTHR19848">
    <property type="entry name" value="WD40 REPEAT PROTEIN"/>
    <property type="match status" value="1"/>
</dbReference>
<evidence type="ECO:0000256" key="1">
    <source>
        <dbReference type="ARBA" id="ARBA00022574"/>
    </source>
</evidence>
<evidence type="ECO:0000256" key="2">
    <source>
        <dbReference type="ARBA" id="ARBA00022737"/>
    </source>
</evidence>
<dbReference type="AlphaFoldDB" id="X0X3M2"/>
<dbReference type="PROSITE" id="PS00678">
    <property type="entry name" value="WD_REPEATS_1"/>
    <property type="match status" value="1"/>
</dbReference>
<name>X0X3M2_9ZZZZ</name>
<protein>
    <submittedName>
        <fullName evidence="4">Uncharacterized protein</fullName>
    </submittedName>
</protein>
<gene>
    <name evidence="4" type="ORF">S01H1_73737</name>
</gene>
<sequence>MEFSPDGKQLAVGLSTEDRSKSDGDSQGAISIWDLATAKIRHRLTGLGNFVTSVVFTPDGKRLVSGDWDQTVTIWDLTNGRPVGNMKT</sequence>
<dbReference type="InterPro" id="IPR001680">
    <property type="entry name" value="WD40_rpt"/>
</dbReference>
<keyword evidence="2" id="KW-0677">Repeat</keyword>
<feature type="region of interest" description="Disordered" evidence="3">
    <location>
        <begin position="1"/>
        <end position="27"/>
    </location>
</feature>
<dbReference type="PROSITE" id="PS50294">
    <property type="entry name" value="WD_REPEATS_REGION"/>
    <property type="match status" value="1"/>
</dbReference>
<dbReference type="PANTHER" id="PTHR19848:SF8">
    <property type="entry name" value="F-BOX AND WD REPEAT DOMAIN CONTAINING 7"/>
    <property type="match status" value="1"/>
</dbReference>
<dbReference type="InterPro" id="IPR019775">
    <property type="entry name" value="WD40_repeat_CS"/>
</dbReference>
<accession>X0X3M2</accession>
<dbReference type="SMART" id="SM00320">
    <property type="entry name" value="WD40"/>
    <property type="match status" value="1"/>
</dbReference>